<dbReference type="GO" id="GO:0005737">
    <property type="term" value="C:cytoplasm"/>
    <property type="evidence" value="ECO:0007669"/>
    <property type="project" value="TreeGrafter"/>
</dbReference>
<evidence type="ECO:0000256" key="3">
    <source>
        <dbReference type="ARBA" id="ARBA00022840"/>
    </source>
</evidence>
<proteinExistence type="predicted"/>
<dbReference type="Gene3D" id="3.30.930.10">
    <property type="entry name" value="Bira Bifunctional Protein, Domain 2"/>
    <property type="match status" value="1"/>
</dbReference>
<dbReference type="GO" id="GO:0005524">
    <property type="term" value="F:ATP binding"/>
    <property type="evidence" value="ECO:0007669"/>
    <property type="project" value="UniProtKB-KW"/>
</dbReference>
<keyword evidence="1 8" id="KW-0436">Ligase</keyword>
<evidence type="ECO:0000256" key="2">
    <source>
        <dbReference type="ARBA" id="ARBA00022741"/>
    </source>
</evidence>
<comment type="caution">
    <text evidence="8">The sequence shown here is derived from an EMBL/GenBank/DDBJ whole genome shotgun (WGS) entry which is preliminary data.</text>
</comment>
<evidence type="ECO:0000256" key="6">
    <source>
        <dbReference type="ARBA" id="ARBA00047846"/>
    </source>
</evidence>
<dbReference type="Pfam" id="PF03099">
    <property type="entry name" value="BPL_LplA_LipB"/>
    <property type="match status" value="1"/>
</dbReference>
<keyword evidence="2" id="KW-0547">Nucleotide-binding</keyword>
<dbReference type="GO" id="GO:0004077">
    <property type="term" value="F:biotin--[biotin carboxyl-carrier protein] ligase activity"/>
    <property type="evidence" value="ECO:0007669"/>
    <property type="project" value="UniProtKB-EC"/>
</dbReference>
<keyword evidence="4" id="KW-0092">Biotin</keyword>
<dbReference type="AlphaFoldDB" id="A0A2A4XJK2"/>
<reference evidence="9" key="1">
    <citation type="submission" date="2017-08" db="EMBL/GenBank/DDBJ databases">
        <title>A dynamic microbial community with high functional redundancy inhabits the cold, oxic subseafloor aquifer.</title>
        <authorList>
            <person name="Tully B.J."/>
            <person name="Wheat C.G."/>
            <person name="Glazer B.T."/>
            <person name="Huber J.A."/>
        </authorList>
    </citation>
    <scope>NUCLEOTIDE SEQUENCE [LARGE SCALE GENOMIC DNA]</scope>
</reference>
<sequence length="264" mass="29387">MDEQTLRNLLNLESEKSIDRIQIFDEIDSTNSESLRQIRSGNTENRVVVASSQTAGRGRRGRQWLSPKNAGIYLSLTRRFSMEANALQALSLVTAISVLEALRELGAQGLQLKWPNDVLFEKKKLAGILLELQQKEASRFVVFGIGVNVELSAGSQERIDRPVTDLNSIINELPSRAILLAALLNHLCRNLGRYENSGFSSFEERWNSLDCYRMIDIEIQNGESRLIGKSLGVDSEGSLRLQTANGIQSINGGEVFPSLRPLSE</sequence>
<name>A0A2A4XJK2_9GAMM</name>
<evidence type="ECO:0000259" key="7">
    <source>
        <dbReference type="PROSITE" id="PS51733"/>
    </source>
</evidence>
<evidence type="ECO:0000256" key="4">
    <source>
        <dbReference type="ARBA" id="ARBA00023267"/>
    </source>
</evidence>
<dbReference type="Pfam" id="PF02237">
    <property type="entry name" value="BPL_C"/>
    <property type="match status" value="1"/>
</dbReference>
<dbReference type="InterPro" id="IPR003142">
    <property type="entry name" value="BPL_C"/>
</dbReference>
<evidence type="ECO:0000313" key="8">
    <source>
        <dbReference type="EMBL" id="PCI82471.1"/>
    </source>
</evidence>
<dbReference type="InterPro" id="IPR004408">
    <property type="entry name" value="Biotin_CoA_COase_ligase"/>
</dbReference>
<keyword evidence="3" id="KW-0067">ATP-binding</keyword>
<dbReference type="CDD" id="cd16442">
    <property type="entry name" value="BPL"/>
    <property type="match status" value="1"/>
</dbReference>
<dbReference type="SUPFAM" id="SSF55681">
    <property type="entry name" value="Class II aaRS and biotin synthetases"/>
    <property type="match status" value="1"/>
</dbReference>
<feature type="domain" description="BPL/LPL catalytic" evidence="7">
    <location>
        <begin position="16"/>
        <end position="195"/>
    </location>
</feature>
<dbReference type="Proteomes" id="UP000218767">
    <property type="component" value="Unassembled WGS sequence"/>
</dbReference>
<dbReference type="SUPFAM" id="SSF50037">
    <property type="entry name" value="C-terminal domain of transcriptional repressors"/>
    <property type="match status" value="1"/>
</dbReference>
<evidence type="ECO:0000256" key="5">
    <source>
        <dbReference type="ARBA" id="ARBA00024227"/>
    </source>
</evidence>
<evidence type="ECO:0000313" key="9">
    <source>
        <dbReference type="Proteomes" id="UP000218767"/>
    </source>
</evidence>
<organism evidence="8 9">
    <name type="scientific">SAR86 cluster bacterium</name>
    <dbReference type="NCBI Taxonomy" id="2030880"/>
    <lineage>
        <taxon>Bacteria</taxon>
        <taxon>Pseudomonadati</taxon>
        <taxon>Pseudomonadota</taxon>
        <taxon>Gammaproteobacteria</taxon>
        <taxon>SAR86 cluster</taxon>
    </lineage>
</organism>
<protein>
    <recommendedName>
        <fullName evidence="5">biotin--[biotin carboxyl-carrier protein] ligase</fullName>
        <ecNumber evidence="5">6.3.4.15</ecNumber>
    </recommendedName>
</protein>
<dbReference type="InterPro" id="IPR045864">
    <property type="entry name" value="aa-tRNA-synth_II/BPL/LPL"/>
</dbReference>
<dbReference type="Gene3D" id="2.30.30.100">
    <property type="match status" value="1"/>
</dbReference>
<dbReference type="PROSITE" id="PS51733">
    <property type="entry name" value="BPL_LPL_CATALYTIC"/>
    <property type="match status" value="1"/>
</dbReference>
<dbReference type="PANTHER" id="PTHR12835">
    <property type="entry name" value="BIOTIN PROTEIN LIGASE"/>
    <property type="match status" value="1"/>
</dbReference>
<dbReference type="NCBIfam" id="TIGR00121">
    <property type="entry name" value="birA_ligase"/>
    <property type="match status" value="1"/>
</dbReference>
<accession>A0A2A4XJK2</accession>
<gene>
    <name evidence="8" type="ORF">COB20_00375</name>
</gene>
<dbReference type="InterPro" id="IPR004143">
    <property type="entry name" value="BPL_LPL_catalytic"/>
</dbReference>
<dbReference type="PANTHER" id="PTHR12835:SF5">
    <property type="entry name" value="BIOTIN--PROTEIN LIGASE"/>
    <property type="match status" value="1"/>
</dbReference>
<dbReference type="EMBL" id="NVUL01000001">
    <property type="protein sequence ID" value="PCI82471.1"/>
    <property type="molecule type" value="Genomic_DNA"/>
</dbReference>
<dbReference type="InterPro" id="IPR008988">
    <property type="entry name" value="Transcriptional_repressor_C"/>
</dbReference>
<evidence type="ECO:0000256" key="1">
    <source>
        <dbReference type="ARBA" id="ARBA00022598"/>
    </source>
</evidence>
<dbReference type="EC" id="6.3.4.15" evidence="5"/>
<comment type="catalytic activity">
    <reaction evidence="6">
        <text>biotin + L-lysyl-[protein] + ATP = N(6)-biotinyl-L-lysyl-[protein] + AMP + diphosphate + H(+)</text>
        <dbReference type="Rhea" id="RHEA:11756"/>
        <dbReference type="Rhea" id="RHEA-COMP:9752"/>
        <dbReference type="Rhea" id="RHEA-COMP:10505"/>
        <dbReference type="ChEBI" id="CHEBI:15378"/>
        <dbReference type="ChEBI" id="CHEBI:29969"/>
        <dbReference type="ChEBI" id="CHEBI:30616"/>
        <dbReference type="ChEBI" id="CHEBI:33019"/>
        <dbReference type="ChEBI" id="CHEBI:57586"/>
        <dbReference type="ChEBI" id="CHEBI:83144"/>
        <dbReference type="ChEBI" id="CHEBI:456215"/>
        <dbReference type="EC" id="6.3.4.15"/>
    </reaction>
</comment>